<dbReference type="eggNOG" id="COG1397">
    <property type="taxonomic scope" value="Bacteria"/>
</dbReference>
<name>A0A069RFN0_PEPLI</name>
<comment type="caution">
    <text evidence="4">The sequence shown here is derived from an EMBL/GenBank/DDBJ whole genome shotgun (WGS) entry which is preliminary data.</text>
</comment>
<dbReference type="EMBL" id="JJMM01000010">
    <property type="protein sequence ID" value="KDR95583.1"/>
    <property type="molecule type" value="Genomic_DNA"/>
</dbReference>
<dbReference type="PANTHER" id="PTHR16222">
    <property type="entry name" value="ADP-RIBOSYLGLYCOHYDROLASE"/>
    <property type="match status" value="1"/>
</dbReference>
<dbReference type="InterPro" id="IPR005502">
    <property type="entry name" value="Ribosyl_crysJ1"/>
</dbReference>
<dbReference type="Gene3D" id="1.10.4080.10">
    <property type="entry name" value="ADP-ribosylation/Crystallin J1"/>
    <property type="match status" value="1"/>
</dbReference>
<keyword evidence="3" id="KW-0460">Magnesium</keyword>
<keyword evidence="5" id="KW-1185">Reference proteome</keyword>
<dbReference type="GO" id="GO:0046872">
    <property type="term" value="F:metal ion binding"/>
    <property type="evidence" value="ECO:0007669"/>
    <property type="project" value="UniProtKB-KW"/>
</dbReference>
<dbReference type="AlphaFoldDB" id="A0A069RFN0"/>
<comment type="cofactor">
    <cofactor evidence="3">
        <name>Mg(2+)</name>
        <dbReference type="ChEBI" id="CHEBI:18420"/>
    </cofactor>
    <text evidence="3">Binds 2 magnesium ions per subunit.</text>
</comment>
<evidence type="ECO:0000256" key="2">
    <source>
        <dbReference type="ARBA" id="ARBA00022801"/>
    </source>
</evidence>
<dbReference type="SUPFAM" id="SSF101478">
    <property type="entry name" value="ADP-ribosylglycohydrolase"/>
    <property type="match status" value="1"/>
</dbReference>
<reference evidence="4 5" key="1">
    <citation type="submission" date="2014-03" db="EMBL/GenBank/DDBJ databases">
        <title>Genome sequence of Clostridium litorale W6, DSM 5388.</title>
        <authorList>
            <person name="Poehlein A."/>
            <person name="Jagirdar A."/>
            <person name="Khonsari B."/>
            <person name="Chibani C.M."/>
            <person name="Gutierrez Gutierrez D.A."/>
            <person name="Davydova E."/>
            <person name="Alghaithi H.S."/>
            <person name="Nair K.P."/>
            <person name="Dhamotharan K."/>
            <person name="Chandran L."/>
            <person name="G W."/>
            <person name="Daniel R."/>
        </authorList>
    </citation>
    <scope>NUCLEOTIDE SEQUENCE [LARGE SCALE GENOMIC DNA]</scope>
    <source>
        <strain evidence="4 5">W6</strain>
    </source>
</reference>
<accession>A0A069RFN0</accession>
<evidence type="ECO:0000256" key="3">
    <source>
        <dbReference type="PIRSR" id="PIRSR605502-1"/>
    </source>
</evidence>
<dbReference type="STRING" id="1121324.CLIT_10c03100"/>
<feature type="binding site" evidence="3">
    <location>
        <position position="256"/>
    </location>
    <ligand>
        <name>Mg(2+)</name>
        <dbReference type="ChEBI" id="CHEBI:18420"/>
        <label>1</label>
    </ligand>
</feature>
<keyword evidence="3" id="KW-0479">Metal-binding</keyword>
<keyword evidence="2" id="KW-0378">Hydrolase</keyword>
<dbReference type="Pfam" id="PF03747">
    <property type="entry name" value="ADP_ribosyl_GH"/>
    <property type="match status" value="1"/>
</dbReference>
<feature type="binding site" evidence="3">
    <location>
        <position position="59"/>
    </location>
    <ligand>
        <name>Mg(2+)</name>
        <dbReference type="ChEBI" id="CHEBI:18420"/>
        <label>1</label>
    </ligand>
</feature>
<evidence type="ECO:0000313" key="5">
    <source>
        <dbReference type="Proteomes" id="UP000027946"/>
    </source>
</evidence>
<organism evidence="4 5">
    <name type="scientific">Peptoclostridium litorale DSM 5388</name>
    <dbReference type="NCBI Taxonomy" id="1121324"/>
    <lineage>
        <taxon>Bacteria</taxon>
        <taxon>Bacillati</taxon>
        <taxon>Bacillota</taxon>
        <taxon>Clostridia</taxon>
        <taxon>Peptostreptococcales</taxon>
        <taxon>Peptoclostridiaceae</taxon>
        <taxon>Peptoclostridium</taxon>
    </lineage>
</organism>
<dbReference type="Proteomes" id="UP000027946">
    <property type="component" value="Unassembled WGS sequence"/>
</dbReference>
<evidence type="ECO:0000313" key="4">
    <source>
        <dbReference type="EMBL" id="KDR95583.1"/>
    </source>
</evidence>
<proteinExistence type="inferred from homology"/>
<sequence>MEDRLNGMILGSLVGDSLSLGAHGIYDTDRIKHEFGTIKDITAPPKDSFHKNKTAGEHTHYGDQTLFLLKNIYENAGFDSEHFKNNWLLFMNSYNGYIDSATEKTLENMNSNKNPSGSDSDDMAGASRIAPIMLYYYSNIEKVVEFSIQQTKTTHNNKLVVDISKFFAYMLFYVLRGDNPQAAIKKASDIFDREYIINQYVNMAFESCDDNSIDTIRRFGQECSAKGAFPSALHIIIKYHDDFEKALVQNVMSGGDSAARALIIGAVLGAYKGESAIPKRWLKEMKSYGDVITIIGSKASQPL</sequence>
<gene>
    <name evidence="4" type="ORF">CLIT_10c03100</name>
</gene>
<dbReference type="OrthoDB" id="9798107at2"/>
<dbReference type="InterPro" id="IPR050792">
    <property type="entry name" value="ADP-ribosylglycohydrolase"/>
</dbReference>
<comment type="similarity">
    <text evidence="1">Belongs to the ADP-ribosylglycohydrolase family.</text>
</comment>
<dbReference type="RefSeq" id="WP_052636055.1">
    <property type="nucleotide sequence ID" value="NZ_FSRH01000006.1"/>
</dbReference>
<evidence type="ECO:0000256" key="1">
    <source>
        <dbReference type="ARBA" id="ARBA00010702"/>
    </source>
</evidence>
<dbReference type="GO" id="GO:0016787">
    <property type="term" value="F:hydrolase activity"/>
    <property type="evidence" value="ECO:0007669"/>
    <property type="project" value="UniProtKB-KW"/>
</dbReference>
<dbReference type="PANTHER" id="PTHR16222:SF24">
    <property type="entry name" value="ADP-RIBOSYLHYDROLASE ARH3"/>
    <property type="match status" value="1"/>
</dbReference>
<dbReference type="InterPro" id="IPR036705">
    <property type="entry name" value="Ribosyl_crysJ1_sf"/>
</dbReference>
<protein>
    <submittedName>
        <fullName evidence="4">ADP-ribosylation/crystallin J1</fullName>
    </submittedName>
</protein>